<accession>A0A8S1L192</accession>
<keyword evidence="1" id="KW-0653">Protein transport</keyword>
<gene>
    <name evidence="2" type="ORF">PPRIM_AZ9-3.1.T0280263</name>
</gene>
<proteinExistence type="inferred from homology"/>
<comment type="similarity">
    <text evidence="1">Belongs to the SNAP family.</text>
</comment>
<dbReference type="GO" id="GO:0035494">
    <property type="term" value="P:SNARE complex disassembly"/>
    <property type="evidence" value="ECO:0007669"/>
    <property type="project" value="TreeGrafter"/>
</dbReference>
<keyword evidence="1" id="KW-0472">Membrane</keyword>
<reference evidence="2" key="1">
    <citation type="submission" date="2021-01" db="EMBL/GenBank/DDBJ databases">
        <authorList>
            <consortium name="Genoscope - CEA"/>
            <person name="William W."/>
        </authorList>
    </citation>
    <scope>NUCLEOTIDE SEQUENCE</scope>
</reference>
<keyword evidence="3" id="KW-1185">Reference proteome</keyword>
<dbReference type="InterPro" id="IPR000744">
    <property type="entry name" value="NSF_attach"/>
</dbReference>
<evidence type="ECO:0000313" key="3">
    <source>
        <dbReference type="Proteomes" id="UP000688137"/>
    </source>
</evidence>
<comment type="caution">
    <text evidence="2">The sequence shown here is derived from an EMBL/GenBank/DDBJ whole genome shotgun (WGS) entry which is preliminary data.</text>
</comment>
<name>A0A8S1L192_PARPR</name>
<dbReference type="Pfam" id="PF14938">
    <property type="entry name" value="SNAP"/>
    <property type="match status" value="1"/>
</dbReference>
<dbReference type="GO" id="GO:0006886">
    <property type="term" value="P:intracellular protein transport"/>
    <property type="evidence" value="ECO:0007669"/>
    <property type="project" value="UniProtKB-UniRule"/>
</dbReference>
<dbReference type="SMART" id="SM00028">
    <property type="entry name" value="TPR"/>
    <property type="match status" value="2"/>
</dbReference>
<dbReference type="PANTHER" id="PTHR13768:SF8">
    <property type="entry name" value="ALPHA-SOLUBLE NSF ATTACHMENT PROTEIN"/>
    <property type="match status" value="1"/>
</dbReference>
<dbReference type="PANTHER" id="PTHR13768">
    <property type="entry name" value="SOLUBLE NSF ATTACHMENT PROTEIN SNAP"/>
    <property type="match status" value="1"/>
</dbReference>
<dbReference type="GO" id="GO:0005483">
    <property type="term" value="F:soluble NSF attachment protein activity"/>
    <property type="evidence" value="ECO:0007669"/>
    <property type="project" value="TreeGrafter"/>
</dbReference>
<sequence length="299" mass="33938">MDSNYVLKGDEFMMKGDKALKGSTFGNIFGSKGERAEKALELYKSAATQYKLGKKWEKACEAYQRCITCDQTLKSGETGDFYVEAAKAISNVNKAESIQLYEKAIEHYANENRLDNASRYKKEIAQIYESEFEFHLAVKAYQEAADLFQADGKRISDYNQMRLKVAELSTLNASGDLIAAIKIFEEIGDKYMENKLTAPSAKELYFKSCLLYLCNNDSVGCGIALERYLDKDPSFGSARQYKLIVNLIKAVDNNNVQMFSDECFEFNKIIPLDKWKLNVLNKIKEGMQPIQQVEDGGFR</sequence>
<dbReference type="EMBL" id="CAJJDM010000027">
    <property type="protein sequence ID" value="CAD8059163.1"/>
    <property type="molecule type" value="Genomic_DNA"/>
</dbReference>
<dbReference type="OMA" id="TEIRACK"/>
<dbReference type="InterPro" id="IPR019734">
    <property type="entry name" value="TPR_rpt"/>
</dbReference>
<evidence type="ECO:0008006" key="4">
    <source>
        <dbReference type="Google" id="ProtNLM"/>
    </source>
</evidence>
<protein>
    <recommendedName>
        <fullName evidence="4">Alpha-soluble NSF attachment protein</fullName>
    </recommendedName>
</protein>
<comment type="subcellular location">
    <subcellularLocation>
        <location evidence="1">Membrane</location>
        <topology evidence="1">Peripheral membrane protein</topology>
    </subcellularLocation>
</comment>
<evidence type="ECO:0000313" key="2">
    <source>
        <dbReference type="EMBL" id="CAD8059163.1"/>
    </source>
</evidence>
<keyword evidence="1" id="KW-0813">Transport</keyword>
<keyword evidence="1" id="KW-0931">ER-Golgi transport</keyword>
<comment type="function">
    <text evidence="1">Required for vesicular transport between the endoplasmic reticulum and the Golgi apparatus.</text>
</comment>
<dbReference type="Proteomes" id="UP000688137">
    <property type="component" value="Unassembled WGS sequence"/>
</dbReference>
<dbReference type="GO" id="GO:0031201">
    <property type="term" value="C:SNARE complex"/>
    <property type="evidence" value="ECO:0007669"/>
    <property type="project" value="TreeGrafter"/>
</dbReference>
<dbReference type="CDD" id="cd15832">
    <property type="entry name" value="SNAP"/>
    <property type="match status" value="1"/>
</dbReference>
<dbReference type="AlphaFoldDB" id="A0A8S1L192"/>
<dbReference type="GO" id="GO:0019905">
    <property type="term" value="F:syntaxin binding"/>
    <property type="evidence" value="ECO:0007669"/>
    <property type="project" value="TreeGrafter"/>
</dbReference>
<evidence type="ECO:0000256" key="1">
    <source>
        <dbReference type="RuleBase" id="RU367013"/>
    </source>
</evidence>
<organism evidence="2 3">
    <name type="scientific">Paramecium primaurelia</name>
    <dbReference type="NCBI Taxonomy" id="5886"/>
    <lineage>
        <taxon>Eukaryota</taxon>
        <taxon>Sar</taxon>
        <taxon>Alveolata</taxon>
        <taxon>Ciliophora</taxon>
        <taxon>Intramacronucleata</taxon>
        <taxon>Oligohymenophorea</taxon>
        <taxon>Peniculida</taxon>
        <taxon>Parameciidae</taxon>
        <taxon>Paramecium</taxon>
    </lineage>
</organism>
<dbReference type="GO" id="GO:0005774">
    <property type="term" value="C:vacuolar membrane"/>
    <property type="evidence" value="ECO:0007669"/>
    <property type="project" value="TreeGrafter"/>
</dbReference>